<dbReference type="CDD" id="cd16325">
    <property type="entry name" value="LolA"/>
    <property type="match status" value="1"/>
</dbReference>
<evidence type="ECO:0000256" key="9">
    <source>
        <dbReference type="ARBA" id="ARBA00023186"/>
    </source>
</evidence>
<dbReference type="InterPro" id="IPR004564">
    <property type="entry name" value="OM_lipoprot_carrier_LolA-like"/>
</dbReference>
<dbReference type="HAMAP" id="MF_00240">
    <property type="entry name" value="LolA"/>
    <property type="match status" value="1"/>
</dbReference>
<dbReference type="Gene3D" id="2.50.20.10">
    <property type="entry name" value="Lipoprotein localisation LolA/LolB/LppX"/>
    <property type="match status" value="1"/>
</dbReference>
<evidence type="ECO:0000256" key="1">
    <source>
        <dbReference type="ARBA" id="ARBA00004418"/>
    </source>
</evidence>
<keyword evidence="8 10" id="KW-0653">Protein transport</keyword>
<evidence type="ECO:0000313" key="11">
    <source>
        <dbReference type="EMBL" id="MFC6440061.1"/>
    </source>
</evidence>
<comment type="subcellular location">
    <subcellularLocation>
        <location evidence="1 10">Periplasm</location>
    </subcellularLocation>
</comment>
<dbReference type="InterPro" id="IPR029046">
    <property type="entry name" value="LolA/LolB/LppX"/>
</dbReference>
<evidence type="ECO:0000256" key="5">
    <source>
        <dbReference type="ARBA" id="ARBA00022448"/>
    </source>
</evidence>
<evidence type="ECO:0000313" key="12">
    <source>
        <dbReference type="Proteomes" id="UP001596364"/>
    </source>
</evidence>
<comment type="similarity">
    <text evidence="2 10">Belongs to the LolA family.</text>
</comment>
<evidence type="ECO:0000256" key="2">
    <source>
        <dbReference type="ARBA" id="ARBA00007615"/>
    </source>
</evidence>
<evidence type="ECO:0000256" key="7">
    <source>
        <dbReference type="ARBA" id="ARBA00022764"/>
    </source>
</evidence>
<feature type="chain" id="PRO_5044920507" description="Outer-membrane lipoprotein carrier protein" evidence="10">
    <location>
        <begin position="18"/>
        <end position="205"/>
    </location>
</feature>
<accession>A0ABW1XJT3</accession>
<protein>
    <recommendedName>
        <fullName evidence="4 10">Outer-membrane lipoprotein carrier protein</fullName>
    </recommendedName>
</protein>
<dbReference type="NCBIfam" id="TIGR00547">
    <property type="entry name" value="lolA"/>
    <property type="match status" value="1"/>
</dbReference>
<feature type="signal peptide" evidence="10">
    <location>
        <begin position="1"/>
        <end position="17"/>
    </location>
</feature>
<dbReference type="EMBL" id="JBHSUS010000001">
    <property type="protein sequence ID" value="MFC6440061.1"/>
    <property type="molecule type" value="Genomic_DNA"/>
</dbReference>
<dbReference type="Pfam" id="PF03548">
    <property type="entry name" value="LolA"/>
    <property type="match status" value="1"/>
</dbReference>
<evidence type="ECO:0000256" key="10">
    <source>
        <dbReference type="HAMAP-Rule" id="MF_00240"/>
    </source>
</evidence>
<evidence type="ECO:0000256" key="8">
    <source>
        <dbReference type="ARBA" id="ARBA00022927"/>
    </source>
</evidence>
<dbReference type="SUPFAM" id="SSF89392">
    <property type="entry name" value="Prokaryotic lipoproteins and lipoprotein localization factors"/>
    <property type="match status" value="1"/>
</dbReference>
<dbReference type="RefSeq" id="WP_131256948.1">
    <property type="nucleotide sequence ID" value="NZ_JBHSUS010000001.1"/>
</dbReference>
<evidence type="ECO:0000256" key="4">
    <source>
        <dbReference type="ARBA" id="ARBA00014035"/>
    </source>
</evidence>
<dbReference type="PANTHER" id="PTHR35869">
    <property type="entry name" value="OUTER-MEMBRANE LIPOPROTEIN CARRIER PROTEIN"/>
    <property type="match status" value="1"/>
</dbReference>
<evidence type="ECO:0000256" key="3">
    <source>
        <dbReference type="ARBA" id="ARBA00011245"/>
    </source>
</evidence>
<dbReference type="InterPro" id="IPR018323">
    <property type="entry name" value="OM_lipoprot_carrier_LolA_Pbac"/>
</dbReference>
<comment type="caution">
    <text evidence="11">The sequence shown here is derived from an EMBL/GenBank/DDBJ whole genome shotgun (WGS) entry which is preliminary data.</text>
</comment>
<organism evidence="11 12">
    <name type="scientific">Pseudobowmanella zhangzhouensis</name>
    <dbReference type="NCBI Taxonomy" id="1537679"/>
    <lineage>
        <taxon>Bacteria</taxon>
        <taxon>Pseudomonadati</taxon>
        <taxon>Pseudomonadota</taxon>
        <taxon>Gammaproteobacteria</taxon>
        <taxon>Alteromonadales</taxon>
        <taxon>Alteromonadaceae</taxon>
    </lineage>
</organism>
<keyword evidence="5 10" id="KW-0813">Transport</keyword>
<gene>
    <name evidence="10 11" type="primary">lolA</name>
    <name evidence="11" type="ORF">ACFP85_07860</name>
</gene>
<keyword evidence="6 10" id="KW-0732">Signal</keyword>
<reference evidence="12" key="1">
    <citation type="journal article" date="2019" name="Int. J. Syst. Evol. Microbiol.">
        <title>The Global Catalogue of Microorganisms (GCM) 10K type strain sequencing project: providing services to taxonomists for standard genome sequencing and annotation.</title>
        <authorList>
            <consortium name="The Broad Institute Genomics Platform"/>
            <consortium name="The Broad Institute Genome Sequencing Center for Infectious Disease"/>
            <person name="Wu L."/>
            <person name="Ma J."/>
        </authorList>
    </citation>
    <scope>NUCLEOTIDE SEQUENCE [LARGE SCALE GENOMIC DNA]</scope>
    <source>
        <strain evidence="12">CGMCC 1.16031</strain>
    </source>
</reference>
<keyword evidence="9 10" id="KW-0143">Chaperone</keyword>
<evidence type="ECO:0000256" key="6">
    <source>
        <dbReference type="ARBA" id="ARBA00022729"/>
    </source>
</evidence>
<name>A0ABW1XJT3_9ALTE</name>
<comment type="subunit">
    <text evidence="3 10">Monomer.</text>
</comment>
<dbReference type="PANTHER" id="PTHR35869:SF1">
    <property type="entry name" value="OUTER-MEMBRANE LIPOPROTEIN CARRIER PROTEIN"/>
    <property type="match status" value="1"/>
</dbReference>
<keyword evidence="7 10" id="KW-0574">Periplasm</keyword>
<keyword evidence="12" id="KW-1185">Reference proteome</keyword>
<proteinExistence type="inferred from homology"/>
<sequence length="205" mass="23046" precursor="true">MKNWLVALLLVSPLLSAATPKEELKAKLQAIHSMQAEFSQQVFDAQQHLLQTTSGHFYVSQPNKLRWEVTLPDESTLIADGDSLWLVDPFAEQVTAMEQAGAVDNNPIVLMTDPNNPAWEQFTITLADGGFQVDASDEQSHVQRLVFYFDGALLSKMRILDRQQQQSELSFSNIKVNQPLNQQLFIFSMPDGFELDDQRHAATGL</sequence>
<keyword evidence="11" id="KW-0449">Lipoprotein</keyword>
<comment type="function">
    <text evidence="10">Participates in the translocation of lipoproteins from the inner membrane to the outer membrane. Only forms a complex with a lipoprotein if the residue after the N-terminal Cys is not an aspartate (The Asp acts as a targeting signal to indicate that the lipoprotein should stay in the inner membrane).</text>
</comment>
<dbReference type="Proteomes" id="UP001596364">
    <property type="component" value="Unassembled WGS sequence"/>
</dbReference>